<keyword evidence="2" id="KW-1185">Reference proteome</keyword>
<name>A0ACB9HD02_9ASTR</name>
<organism evidence="1 2">
    <name type="scientific">Smallanthus sonchifolius</name>
    <dbReference type="NCBI Taxonomy" id="185202"/>
    <lineage>
        <taxon>Eukaryota</taxon>
        <taxon>Viridiplantae</taxon>
        <taxon>Streptophyta</taxon>
        <taxon>Embryophyta</taxon>
        <taxon>Tracheophyta</taxon>
        <taxon>Spermatophyta</taxon>
        <taxon>Magnoliopsida</taxon>
        <taxon>eudicotyledons</taxon>
        <taxon>Gunneridae</taxon>
        <taxon>Pentapetalae</taxon>
        <taxon>asterids</taxon>
        <taxon>campanulids</taxon>
        <taxon>Asterales</taxon>
        <taxon>Asteraceae</taxon>
        <taxon>Asteroideae</taxon>
        <taxon>Heliantheae alliance</taxon>
        <taxon>Millerieae</taxon>
        <taxon>Smallanthus</taxon>
    </lineage>
</organism>
<evidence type="ECO:0000313" key="2">
    <source>
        <dbReference type="Proteomes" id="UP001056120"/>
    </source>
</evidence>
<reference evidence="1 2" key="2">
    <citation type="journal article" date="2022" name="Mol. Ecol. Resour.">
        <title>The genomes of chicory, endive, great burdock and yacon provide insights into Asteraceae paleo-polyploidization history and plant inulin production.</title>
        <authorList>
            <person name="Fan W."/>
            <person name="Wang S."/>
            <person name="Wang H."/>
            <person name="Wang A."/>
            <person name="Jiang F."/>
            <person name="Liu H."/>
            <person name="Zhao H."/>
            <person name="Xu D."/>
            <person name="Zhang Y."/>
        </authorList>
    </citation>
    <scope>NUCLEOTIDE SEQUENCE [LARGE SCALE GENOMIC DNA]</scope>
    <source>
        <strain evidence="2">cv. Yunnan</strain>
        <tissue evidence="1">Leaves</tissue>
    </source>
</reference>
<reference evidence="2" key="1">
    <citation type="journal article" date="2022" name="Mol. Ecol. Resour.">
        <title>The genomes of chicory, endive, great burdock and yacon provide insights into Asteraceae palaeo-polyploidization history and plant inulin production.</title>
        <authorList>
            <person name="Fan W."/>
            <person name="Wang S."/>
            <person name="Wang H."/>
            <person name="Wang A."/>
            <person name="Jiang F."/>
            <person name="Liu H."/>
            <person name="Zhao H."/>
            <person name="Xu D."/>
            <person name="Zhang Y."/>
        </authorList>
    </citation>
    <scope>NUCLEOTIDE SEQUENCE [LARGE SCALE GENOMIC DNA]</scope>
    <source>
        <strain evidence="2">cv. Yunnan</strain>
    </source>
</reference>
<gene>
    <name evidence="1" type="ORF">L1987_36240</name>
</gene>
<dbReference type="EMBL" id="CM042029">
    <property type="protein sequence ID" value="KAI3793620.1"/>
    <property type="molecule type" value="Genomic_DNA"/>
</dbReference>
<evidence type="ECO:0000313" key="1">
    <source>
        <dbReference type="EMBL" id="KAI3793620.1"/>
    </source>
</evidence>
<protein>
    <submittedName>
        <fullName evidence="1">Uncharacterized protein</fullName>
    </submittedName>
</protein>
<proteinExistence type="predicted"/>
<comment type="caution">
    <text evidence="1">The sequence shown here is derived from an EMBL/GenBank/DDBJ whole genome shotgun (WGS) entry which is preliminary data.</text>
</comment>
<accession>A0ACB9HD02</accession>
<sequence length="99" mass="11593">MFSVMMYIYGYEVMSIKIHVKYKPRKNRPRTLALTSWTLSRLYHNSCKIGSHNYKRKKKKERMNLTISITEFKDYAISRGNQSVQGSTVCKCHTNHGTA</sequence>
<dbReference type="Proteomes" id="UP001056120">
    <property type="component" value="Linkage Group LG12"/>
</dbReference>